<dbReference type="Gene3D" id="3.40.50.720">
    <property type="entry name" value="NAD(P)-binding Rossmann-like Domain"/>
    <property type="match status" value="2"/>
</dbReference>
<feature type="domain" description="NAD-dependent epimerase/dehydratase" evidence="6">
    <location>
        <begin position="9"/>
        <end position="241"/>
    </location>
</feature>
<evidence type="ECO:0000256" key="4">
    <source>
        <dbReference type="ARBA" id="ARBA00023241"/>
    </source>
</evidence>
<comment type="pathway">
    <text evidence="1">Secondary metabolite biosynthesis; flavonoid biosynthesis.</text>
</comment>
<organism evidence="7 8">
    <name type="scientific">Eleusine coracana subsp. coracana</name>
    <dbReference type="NCBI Taxonomy" id="191504"/>
    <lineage>
        <taxon>Eukaryota</taxon>
        <taxon>Viridiplantae</taxon>
        <taxon>Streptophyta</taxon>
        <taxon>Embryophyta</taxon>
        <taxon>Tracheophyta</taxon>
        <taxon>Spermatophyta</taxon>
        <taxon>Magnoliopsida</taxon>
        <taxon>Liliopsida</taxon>
        <taxon>Poales</taxon>
        <taxon>Poaceae</taxon>
        <taxon>PACMAD clade</taxon>
        <taxon>Chloridoideae</taxon>
        <taxon>Cynodonteae</taxon>
        <taxon>Eleusininae</taxon>
        <taxon>Eleusine</taxon>
    </lineage>
</organism>
<comment type="caution">
    <text evidence="7">The sequence shown here is derived from an EMBL/GenBank/DDBJ whole genome shotgun (WGS) entry which is preliminary data.</text>
</comment>
<keyword evidence="8" id="KW-1185">Reference proteome</keyword>
<dbReference type="InterPro" id="IPR050425">
    <property type="entry name" value="NAD(P)_dehydrat-like"/>
</dbReference>
<dbReference type="EMBL" id="BQKI01000009">
    <property type="protein sequence ID" value="GJN01647.1"/>
    <property type="molecule type" value="Genomic_DNA"/>
</dbReference>
<evidence type="ECO:0000259" key="6">
    <source>
        <dbReference type="Pfam" id="PF01370"/>
    </source>
</evidence>
<evidence type="ECO:0000256" key="5">
    <source>
        <dbReference type="ARBA" id="ARBA00023445"/>
    </source>
</evidence>
<dbReference type="InterPro" id="IPR001509">
    <property type="entry name" value="Epimerase_deHydtase"/>
</dbReference>
<sequence length="314" mass="34156">MSDRRKTACVTGGNGYIASALVEGAAGEGVLREDNHDEQKSCQLKSLQASLGPLEVFRADLDEEGSFDDAVAGCDYAFLVSAPMNFMAEKLEVVRQGGYGETRDPDLLRSSTAAVTTLLPLDGDGPMLDEESWSDVEWLTSEKPPGWGYSVSKVLLEKEACRLAEQHGISLVTLCLVITVGSAPARKAHISVPVSLSLLSGDEAEFGMLKFIEKGSGGVPMVHVDDLCRAEMFVAEEAAAGRYICRSLTTTVLELARLLVHKYPQYKVNTNLSGDLLEKPRLNFSSAKLVTQGFQFKYTTTEKIYYDMSSVLYG</sequence>
<reference evidence="7" key="1">
    <citation type="journal article" date="2018" name="DNA Res.">
        <title>Multiple hybrid de novo genome assembly of finger millet, an orphan allotetraploid crop.</title>
        <authorList>
            <person name="Hatakeyama M."/>
            <person name="Aluri S."/>
            <person name="Balachadran M.T."/>
            <person name="Sivarajan S.R."/>
            <person name="Patrignani A."/>
            <person name="Gruter S."/>
            <person name="Poveda L."/>
            <person name="Shimizu-Inatsugi R."/>
            <person name="Baeten J."/>
            <person name="Francoijs K.J."/>
            <person name="Nataraja K.N."/>
            <person name="Reddy Y.A.N."/>
            <person name="Phadnis S."/>
            <person name="Ravikumar R.L."/>
            <person name="Schlapbach R."/>
            <person name="Sreeman S.M."/>
            <person name="Shimizu K.K."/>
        </authorList>
    </citation>
    <scope>NUCLEOTIDE SEQUENCE</scope>
</reference>
<dbReference type="GO" id="GO:0016616">
    <property type="term" value="F:oxidoreductase activity, acting on the CH-OH group of donors, NAD or NADP as acceptor"/>
    <property type="evidence" value="ECO:0007669"/>
    <property type="project" value="TreeGrafter"/>
</dbReference>
<keyword evidence="2" id="KW-0521">NADP</keyword>
<reference evidence="7" key="2">
    <citation type="submission" date="2021-12" db="EMBL/GenBank/DDBJ databases">
        <title>Resequencing data analysis of finger millet.</title>
        <authorList>
            <person name="Hatakeyama M."/>
            <person name="Aluri S."/>
            <person name="Balachadran M.T."/>
            <person name="Sivarajan S.R."/>
            <person name="Poveda L."/>
            <person name="Shimizu-Inatsugi R."/>
            <person name="Schlapbach R."/>
            <person name="Sreeman S.M."/>
            <person name="Shimizu K.K."/>
        </authorList>
    </citation>
    <scope>NUCLEOTIDE SEQUENCE</scope>
</reference>
<comment type="similarity">
    <text evidence="5">Belongs to the NAD(P)-dependent epimerase/dehydratase family. Dihydroflavonol-4-reductase subfamily.</text>
</comment>
<dbReference type="AlphaFoldDB" id="A0AAV5CUS4"/>
<keyword evidence="4" id="KW-0284">Flavonoid biosynthesis</keyword>
<dbReference type="InterPro" id="IPR036291">
    <property type="entry name" value="NAD(P)-bd_dom_sf"/>
</dbReference>
<proteinExistence type="inferred from homology"/>
<evidence type="ECO:0000256" key="2">
    <source>
        <dbReference type="ARBA" id="ARBA00022857"/>
    </source>
</evidence>
<evidence type="ECO:0000313" key="7">
    <source>
        <dbReference type="EMBL" id="GJN01647.1"/>
    </source>
</evidence>
<dbReference type="PANTHER" id="PTHR10366:SF288">
    <property type="entry name" value="ANTHOCYANIDIN REDUCTASE"/>
    <property type="match status" value="1"/>
</dbReference>
<dbReference type="PANTHER" id="PTHR10366">
    <property type="entry name" value="NAD DEPENDENT EPIMERASE/DEHYDRATASE"/>
    <property type="match status" value="1"/>
</dbReference>
<name>A0AAV5CUS4_ELECO</name>
<protein>
    <recommendedName>
        <fullName evidence="6">NAD-dependent epimerase/dehydratase domain-containing protein</fullName>
    </recommendedName>
</protein>
<dbReference type="Proteomes" id="UP001054889">
    <property type="component" value="Unassembled WGS sequence"/>
</dbReference>
<dbReference type="Pfam" id="PF01370">
    <property type="entry name" value="Epimerase"/>
    <property type="match status" value="1"/>
</dbReference>
<gene>
    <name evidence="7" type="primary">ga18927</name>
    <name evidence="7" type="ORF">PR202_ga18927</name>
</gene>
<evidence type="ECO:0000313" key="8">
    <source>
        <dbReference type="Proteomes" id="UP001054889"/>
    </source>
</evidence>
<keyword evidence="3" id="KW-0560">Oxidoreductase</keyword>
<dbReference type="GO" id="GO:0009813">
    <property type="term" value="P:flavonoid biosynthetic process"/>
    <property type="evidence" value="ECO:0007669"/>
    <property type="project" value="UniProtKB-KW"/>
</dbReference>
<evidence type="ECO:0000256" key="3">
    <source>
        <dbReference type="ARBA" id="ARBA00023002"/>
    </source>
</evidence>
<accession>A0AAV5CUS4</accession>
<dbReference type="SUPFAM" id="SSF51735">
    <property type="entry name" value="NAD(P)-binding Rossmann-fold domains"/>
    <property type="match status" value="1"/>
</dbReference>
<evidence type="ECO:0000256" key="1">
    <source>
        <dbReference type="ARBA" id="ARBA00004966"/>
    </source>
</evidence>